<dbReference type="InterPro" id="IPR013137">
    <property type="entry name" value="Znf_TFIIB"/>
</dbReference>
<comment type="similarity">
    <text evidence="1">Belongs to the TFIIB family.</text>
</comment>
<evidence type="ECO:0000256" key="4">
    <source>
        <dbReference type="ARBA" id="ARBA00023015"/>
    </source>
</evidence>
<dbReference type="PROSITE" id="PS51134">
    <property type="entry name" value="ZF_TFIIB"/>
    <property type="match status" value="1"/>
</dbReference>
<dbReference type="InterPro" id="IPR023486">
    <property type="entry name" value="TFIIB_CS"/>
</dbReference>
<keyword evidence="5" id="KW-0804">Transcription</keyword>
<sequence length="223" mass="25113">MVNLIPDIKQRCLRCGKTELITDTETGEIVCGGCGFVVSERIENPGPERRSFPDDRINKERTGVGTSLAIHDQGLSTVINPTNRDATGKPLSSSMKKTLKRLRTWDSRSQNEPIDNNFKQAFNELYRLKDKLSLSDSVVENAAYIYRKALEKKLVRGRSIHGMMGSALYAACREVETPRTLKDIAETTNIKKKEIARCYRLLLRELSLKMPVVDSVQNVARIA</sequence>
<evidence type="ECO:0000256" key="1">
    <source>
        <dbReference type="ARBA" id="ARBA00010857"/>
    </source>
</evidence>
<dbReference type="PANTHER" id="PTHR11618">
    <property type="entry name" value="TRANSCRIPTION INITIATION FACTOR IIB-RELATED"/>
    <property type="match status" value="1"/>
</dbReference>
<evidence type="ECO:0000313" key="7">
    <source>
        <dbReference type="EMBL" id="KKK59758.1"/>
    </source>
</evidence>
<gene>
    <name evidence="7" type="ORF">LCGC14_3031180</name>
</gene>
<evidence type="ECO:0000259" key="6">
    <source>
        <dbReference type="PROSITE" id="PS51134"/>
    </source>
</evidence>
<dbReference type="InterPro" id="IPR013763">
    <property type="entry name" value="Cyclin-like_dom"/>
</dbReference>
<dbReference type="Pfam" id="PF08271">
    <property type="entry name" value="Zn_Ribbon_TF"/>
    <property type="match status" value="1"/>
</dbReference>
<name>A0A0F8WSP8_9ZZZZ</name>
<protein>
    <recommendedName>
        <fullName evidence="2">Transcription initiation factor IIB</fullName>
    </recommendedName>
</protein>
<dbReference type="CDD" id="cd20549">
    <property type="entry name" value="CYCLIN_TFIIB_archaea_like_rpt1"/>
    <property type="match status" value="1"/>
</dbReference>
<reference evidence="7" key="1">
    <citation type="journal article" date="2015" name="Nature">
        <title>Complex archaea that bridge the gap between prokaryotes and eukaryotes.</title>
        <authorList>
            <person name="Spang A."/>
            <person name="Saw J.H."/>
            <person name="Jorgensen S.L."/>
            <person name="Zaremba-Niedzwiedzka K."/>
            <person name="Martijn J."/>
            <person name="Lind A.E."/>
            <person name="van Eijk R."/>
            <person name="Schleper C."/>
            <person name="Guy L."/>
            <person name="Ettema T.J."/>
        </authorList>
    </citation>
    <scope>NUCLEOTIDE SEQUENCE</scope>
</reference>
<evidence type="ECO:0000256" key="5">
    <source>
        <dbReference type="ARBA" id="ARBA00023163"/>
    </source>
</evidence>
<dbReference type="SMART" id="SM00385">
    <property type="entry name" value="CYCLIN"/>
    <property type="match status" value="1"/>
</dbReference>
<dbReference type="GO" id="GO:0097550">
    <property type="term" value="C:transcription preinitiation complex"/>
    <property type="evidence" value="ECO:0007669"/>
    <property type="project" value="TreeGrafter"/>
</dbReference>
<dbReference type="InterPro" id="IPR000812">
    <property type="entry name" value="TFIIB"/>
</dbReference>
<dbReference type="InterPro" id="IPR013150">
    <property type="entry name" value="TFIIB_cyclin"/>
</dbReference>
<evidence type="ECO:0000256" key="3">
    <source>
        <dbReference type="ARBA" id="ARBA00022737"/>
    </source>
</evidence>
<dbReference type="PRINTS" id="PR00685">
    <property type="entry name" value="TIFACTORIIB"/>
</dbReference>
<dbReference type="FunFam" id="1.10.472.170:FF:000001">
    <property type="entry name" value="Transcription initiation factor IIB"/>
    <property type="match status" value="1"/>
</dbReference>
<comment type="caution">
    <text evidence="7">The sequence shown here is derived from an EMBL/GenBank/DDBJ whole genome shotgun (WGS) entry which is preliminary data.</text>
</comment>
<dbReference type="Pfam" id="PF00382">
    <property type="entry name" value="TFIIB"/>
    <property type="match status" value="1"/>
</dbReference>
<dbReference type="InterPro" id="IPR036915">
    <property type="entry name" value="Cyclin-like_sf"/>
</dbReference>
<dbReference type="GO" id="GO:0070897">
    <property type="term" value="P:transcription preinitiation complex assembly"/>
    <property type="evidence" value="ECO:0007669"/>
    <property type="project" value="InterPro"/>
</dbReference>
<feature type="domain" description="TFIIB-type" evidence="6">
    <location>
        <begin position="8"/>
        <end position="39"/>
    </location>
</feature>
<dbReference type="PROSITE" id="PS00782">
    <property type="entry name" value="TFIIB"/>
    <property type="match status" value="1"/>
</dbReference>
<keyword evidence="3" id="KW-0677">Repeat</keyword>
<dbReference type="GO" id="GO:0017025">
    <property type="term" value="F:TBP-class protein binding"/>
    <property type="evidence" value="ECO:0007669"/>
    <property type="project" value="InterPro"/>
</dbReference>
<feature type="non-terminal residue" evidence="7">
    <location>
        <position position="223"/>
    </location>
</feature>
<dbReference type="Gene3D" id="1.10.472.170">
    <property type="match status" value="1"/>
</dbReference>
<evidence type="ECO:0000256" key="2">
    <source>
        <dbReference type="ARBA" id="ARBA00013932"/>
    </source>
</evidence>
<dbReference type="SUPFAM" id="SSF57783">
    <property type="entry name" value="Zinc beta-ribbon"/>
    <property type="match status" value="1"/>
</dbReference>
<dbReference type="AlphaFoldDB" id="A0A0F8WSP8"/>
<dbReference type="PANTHER" id="PTHR11618:SF13">
    <property type="entry name" value="TRANSCRIPTION INITIATION FACTOR IIB"/>
    <property type="match status" value="1"/>
</dbReference>
<organism evidence="7">
    <name type="scientific">marine sediment metagenome</name>
    <dbReference type="NCBI Taxonomy" id="412755"/>
    <lineage>
        <taxon>unclassified sequences</taxon>
        <taxon>metagenomes</taxon>
        <taxon>ecological metagenomes</taxon>
    </lineage>
</organism>
<dbReference type="EMBL" id="LAZR01063305">
    <property type="protein sequence ID" value="KKK59758.1"/>
    <property type="molecule type" value="Genomic_DNA"/>
</dbReference>
<accession>A0A0F8WSP8</accession>
<keyword evidence="4" id="KW-0805">Transcription regulation</keyword>
<proteinExistence type="inferred from homology"/>
<dbReference type="SUPFAM" id="SSF47954">
    <property type="entry name" value="Cyclin-like"/>
    <property type="match status" value="1"/>
</dbReference>